<name>A0A172YI81_9GAMM</name>
<dbReference type="Pfam" id="PF06635">
    <property type="entry name" value="T3SS_SCTL"/>
    <property type="match status" value="1"/>
</dbReference>
<evidence type="ECO:0000313" key="3">
    <source>
        <dbReference type="EMBL" id="ANF58745.1"/>
    </source>
</evidence>
<dbReference type="EMBL" id="CP015243">
    <property type="protein sequence ID" value="ANF58745.1"/>
    <property type="molecule type" value="Genomic_DNA"/>
</dbReference>
<protein>
    <recommendedName>
        <fullName evidence="5">Flagellar assembly protein FliH/Type III secretion system HrpE domain-containing protein</fullName>
    </recommendedName>
</protein>
<proteinExistence type="predicted"/>
<dbReference type="AlphaFoldDB" id="A0A172YI81"/>
<organism evidence="3 4">
    <name type="scientific">Halotalea alkalilenta</name>
    <dbReference type="NCBI Taxonomy" id="376489"/>
    <lineage>
        <taxon>Bacteria</taxon>
        <taxon>Pseudomonadati</taxon>
        <taxon>Pseudomonadota</taxon>
        <taxon>Gammaproteobacteria</taxon>
        <taxon>Oceanospirillales</taxon>
        <taxon>Halomonadaceae</taxon>
        <taxon>Halotalea</taxon>
    </lineage>
</organism>
<keyword evidence="1" id="KW-0813">Transport</keyword>
<dbReference type="PANTHER" id="PTHR34982">
    <property type="entry name" value="YOP PROTEINS TRANSLOCATION PROTEIN L"/>
    <property type="match status" value="1"/>
</dbReference>
<dbReference type="InterPro" id="IPR010586">
    <property type="entry name" value="T3SS_stator_protein"/>
</dbReference>
<keyword evidence="2" id="KW-0653">Protein transport</keyword>
<evidence type="ECO:0000313" key="4">
    <source>
        <dbReference type="Proteomes" id="UP000077875"/>
    </source>
</evidence>
<dbReference type="Proteomes" id="UP000077875">
    <property type="component" value="Chromosome"/>
</dbReference>
<dbReference type="GO" id="GO:0015031">
    <property type="term" value="P:protein transport"/>
    <property type="evidence" value="ECO:0007669"/>
    <property type="project" value="UniProtKB-KW"/>
</dbReference>
<dbReference type="GO" id="GO:0005829">
    <property type="term" value="C:cytosol"/>
    <property type="evidence" value="ECO:0007669"/>
    <property type="project" value="TreeGrafter"/>
</dbReference>
<reference evidence="3 4" key="1">
    <citation type="submission" date="2016-04" db="EMBL/GenBank/DDBJ databases">
        <title>Complete Genome Sequence of Halotalea alkalilenta IHB B 13600.</title>
        <authorList>
            <person name="Swarnkar M.K."/>
            <person name="Sharma A."/>
            <person name="Kaushal K."/>
            <person name="Soni R."/>
            <person name="Rana S."/>
            <person name="Singh A.K."/>
            <person name="Gulati A."/>
        </authorList>
    </citation>
    <scope>NUCLEOTIDE SEQUENCE [LARGE SCALE GENOMIC DNA]</scope>
    <source>
        <strain evidence="3 4">IHB B 13600</strain>
    </source>
</reference>
<dbReference type="KEGG" id="haa:A5892_15765"/>
<evidence type="ECO:0000256" key="1">
    <source>
        <dbReference type="ARBA" id="ARBA00022448"/>
    </source>
</evidence>
<dbReference type="InterPro" id="IPR051472">
    <property type="entry name" value="T3SS_Stator/FliH"/>
</dbReference>
<dbReference type="PANTHER" id="PTHR34982:SF1">
    <property type="entry name" value="FLAGELLAR ASSEMBLY PROTEIN FLIH"/>
    <property type="match status" value="1"/>
</dbReference>
<keyword evidence="4" id="KW-1185">Reference proteome</keyword>
<sequence>MHGLPKHPTKKILRGDEALAWRDGFALLAAAERQQREIEHERRSAREQGYREGFIAGRYDGELDAATQLERVGRDIDDYLAGLEPALIELSTDIVRRLLGDLDQGALLGRLVGQALAEARGALQWRVRVATAQVDRVRAELEHFGEAQIDIEGDDRLADDRCLMVSPVSVIDLSLEAQLERIAATMREGGKRP</sequence>
<accession>A0A172YI81</accession>
<evidence type="ECO:0008006" key="5">
    <source>
        <dbReference type="Google" id="ProtNLM"/>
    </source>
</evidence>
<gene>
    <name evidence="3" type="ORF">A5892_15765</name>
</gene>
<dbReference type="STRING" id="376489.A5892_15765"/>
<evidence type="ECO:0000256" key="2">
    <source>
        <dbReference type="ARBA" id="ARBA00022927"/>
    </source>
</evidence>